<dbReference type="InterPro" id="IPR017871">
    <property type="entry name" value="ABC_transporter-like_CS"/>
</dbReference>
<keyword evidence="4 6" id="KW-0067">ATP-binding</keyword>
<evidence type="ECO:0000313" key="6">
    <source>
        <dbReference type="EMBL" id="GAA1097295.1"/>
    </source>
</evidence>
<dbReference type="EMBL" id="BAAALG010000004">
    <property type="protein sequence ID" value="GAA1097295.1"/>
    <property type="molecule type" value="Genomic_DNA"/>
</dbReference>
<dbReference type="InterPro" id="IPR027417">
    <property type="entry name" value="P-loop_NTPase"/>
</dbReference>
<dbReference type="RefSeq" id="WP_343992521.1">
    <property type="nucleotide sequence ID" value="NZ_BAAALG010000004.1"/>
</dbReference>
<name>A0ABN1TPZ7_9ACTN</name>
<reference evidence="6 7" key="1">
    <citation type="journal article" date="2019" name="Int. J. Syst. Evol. Microbiol.">
        <title>The Global Catalogue of Microorganisms (GCM) 10K type strain sequencing project: providing services to taxonomists for standard genome sequencing and annotation.</title>
        <authorList>
            <consortium name="The Broad Institute Genomics Platform"/>
            <consortium name="The Broad Institute Genome Sequencing Center for Infectious Disease"/>
            <person name="Wu L."/>
            <person name="Ma J."/>
        </authorList>
    </citation>
    <scope>NUCLEOTIDE SEQUENCE [LARGE SCALE GENOMIC DNA]</scope>
    <source>
        <strain evidence="6 7">JCM 13008</strain>
    </source>
</reference>
<protein>
    <submittedName>
        <fullName evidence="6">ABC transporter ATP-binding protein</fullName>
    </submittedName>
</protein>
<comment type="similarity">
    <text evidence="1">Belongs to the ABC transporter superfamily.</text>
</comment>
<proteinExistence type="inferred from homology"/>
<evidence type="ECO:0000313" key="7">
    <source>
        <dbReference type="Proteomes" id="UP001501581"/>
    </source>
</evidence>
<dbReference type="Gene3D" id="3.40.50.300">
    <property type="entry name" value="P-loop containing nucleotide triphosphate hydrolases"/>
    <property type="match status" value="1"/>
</dbReference>
<organism evidence="6 7">
    <name type="scientific">Nocardioides dubius</name>
    <dbReference type="NCBI Taxonomy" id="317019"/>
    <lineage>
        <taxon>Bacteria</taxon>
        <taxon>Bacillati</taxon>
        <taxon>Actinomycetota</taxon>
        <taxon>Actinomycetes</taxon>
        <taxon>Propionibacteriales</taxon>
        <taxon>Nocardioidaceae</taxon>
        <taxon>Nocardioides</taxon>
    </lineage>
</organism>
<keyword evidence="2" id="KW-0813">Transport</keyword>
<dbReference type="Proteomes" id="UP001501581">
    <property type="component" value="Unassembled WGS sequence"/>
</dbReference>
<sequence>MSAKQAAKKQPVLEVSGLVKRFGEHTVLSDVGFEVRAGRAAVLVGPNGSGKTTVLRCVTGADPADEGEVSIGGEPYDDRSPSIRSAMAVVMDDIDFFPDLTVVEHLDLYARAHRVPNADALVDDVLREVGLFAQAAQLPGSLSSGQRRRLALAGAFVRPRRLLILDEPEQRLDEEGLEWLITRLQREKREGLAILFASHSPRLVEALADDVIALGGAS</sequence>
<dbReference type="PROSITE" id="PS00211">
    <property type="entry name" value="ABC_TRANSPORTER_1"/>
    <property type="match status" value="1"/>
</dbReference>
<dbReference type="SMART" id="SM00382">
    <property type="entry name" value="AAA"/>
    <property type="match status" value="1"/>
</dbReference>
<keyword evidence="7" id="KW-1185">Reference proteome</keyword>
<evidence type="ECO:0000256" key="3">
    <source>
        <dbReference type="ARBA" id="ARBA00022741"/>
    </source>
</evidence>
<dbReference type="PROSITE" id="PS50893">
    <property type="entry name" value="ABC_TRANSPORTER_2"/>
    <property type="match status" value="1"/>
</dbReference>
<dbReference type="Pfam" id="PF00005">
    <property type="entry name" value="ABC_tran"/>
    <property type="match status" value="1"/>
</dbReference>
<feature type="domain" description="ABC transporter" evidence="5">
    <location>
        <begin position="13"/>
        <end position="218"/>
    </location>
</feature>
<evidence type="ECO:0000256" key="1">
    <source>
        <dbReference type="ARBA" id="ARBA00005417"/>
    </source>
</evidence>
<dbReference type="PANTHER" id="PTHR43335:SF4">
    <property type="entry name" value="ABC TRANSPORTER, ATP-BINDING PROTEIN"/>
    <property type="match status" value="1"/>
</dbReference>
<keyword evidence="3" id="KW-0547">Nucleotide-binding</keyword>
<evidence type="ECO:0000256" key="4">
    <source>
        <dbReference type="ARBA" id="ARBA00022840"/>
    </source>
</evidence>
<evidence type="ECO:0000259" key="5">
    <source>
        <dbReference type="PROSITE" id="PS50893"/>
    </source>
</evidence>
<dbReference type="CDD" id="cd03230">
    <property type="entry name" value="ABC_DR_subfamily_A"/>
    <property type="match status" value="1"/>
</dbReference>
<dbReference type="GO" id="GO:0005524">
    <property type="term" value="F:ATP binding"/>
    <property type="evidence" value="ECO:0007669"/>
    <property type="project" value="UniProtKB-KW"/>
</dbReference>
<accession>A0ABN1TPZ7</accession>
<dbReference type="InterPro" id="IPR003593">
    <property type="entry name" value="AAA+_ATPase"/>
</dbReference>
<dbReference type="PANTHER" id="PTHR43335">
    <property type="entry name" value="ABC TRANSPORTER, ATP-BINDING PROTEIN"/>
    <property type="match status" value="1"/>
</dbReference>
<comment type="caution">
    <text evidence="6">The sequence shown here is derived from an EMBL/GenBank/DDBJ whole genome shotgun (WGS) entry which is preliminary data.</text>
</comment>
<dbReference type="SUPFAM" id="SSF52540">
    <property type="entry name" value="P-loop containing nucleoside triphosphate hydrolases"/>
    <property type="match status" value="1"/>
</dbReference>
<gene>
    <name evidence="6" type="ORF">GCM10009668_12840</name>
</gene>
<dbReference type="InterPro" id="IPR003439">
    <property type="entry name" value="ABC_transporter-like_ATP-bd"/>
</dbReference>
<evidence type="ECO:0000256" key="2">
    <source>
        <dbReference type="ARBA" id="ARBA00022448"/>
    </source>
</evidence>